<organism evidence="2 3">
    <name type="scientific">Sinosporangium siamense</name>
    <dbReference type="NCBI Taxonomy" id="1367973"/>
    <lineage>
        <taxon>Bacteria</taxon>
        <taxon>Bacillati</taxon>
        <taxon>Actinomycetota</taxon>
        <taxon>Actinomycetes</taxon>
        <taxon>Streptosporangiales</taxon>
        <taxon>Streptosporangiaceae</taxon>
        <taxon>Sinosporangium</taxon>
    </lineage>
</organism>
<dbReference type="Proteomes" id="UP000606172">
    <property type="component" value="Unassembled WGS sequence"/>
</dbReference>
<evidence type="ECO:0008006" key="4">
    <source>
        <dbReference type="Google" id="ProtNLM"/>
    </source>
</evidence>
<reference evidence="2" key="1">
    <citation type="submission" date="2021-01" db="EMBL/GenBank/DDBJ databases">
        <title>Whole genome shotgun sequence of Sinosporangium siamense NBRC 109515.</title>
        <authorList>
            <person name="Komaki H."/>
            <person name="Tamura T."/>
        </authorList>
    </citation>
    <scope>NUCLEOTIDE SEQUENCE</scope>
    <source>
        <strain evidence="2">NBRC 109515</strain>
    </source>
</reference>
<keyword evidence="1" id="KW-0732">Signal</keyword>
<dbReference type="EMBL" id="BOOW01000036">
    <property type="protein sequence ID" value="GII95525.1"/>
    <property type="molecule type" value="Genomic_DNA"/>
</dbReference>
<evidence type="ECO:0000256" key="1">
    <source>
        <dbReference type="SAM" id="SignalP"/>
    </source>
</evidence>
<accession>A0A919RME8</accession>
<feature type="chain" id="PRO_5038735147" description="Secreted protein" evidence="1">
    <location>
        <begin position="27"/>
        <end position="142"/>
    </location>
</feature>
<dbReference type="AlphaFoldDB" id="A0A919RME8"/>
<protein>
    <recommendedName>
        <fullName evidence="4">Secreted protein</fullName>
    </recommendedName>
</protein>
<evidence type="ECO:0000313" key="3">
    <source>
        <dbReference type="Proteomes" id="UP000606172"/>
    </source>
</evidence>
<dbReference type="RefSeq" id="WP_204030576.1">
    <property type="nucleotide sequence ID" value="NZ_BOOW01000036.1"/>
</dbReference>
<name>A0A919RME8_9ACTN</name>
<sequence>MRKSLRAALVLSALAGVLTATAPASASAVNAGEQFHVCYKNSDCNMGFSTGTIAWSLPSALVNISGSVVNRRNSDYSTTVIFETFNDLGEKRTSDSRTVSDGAKRINFSPNAGHIWRIKITVCQNFPGVGQRCGTPENYSRR</sequence>
<gene>
    <name evidence="2" type="ORF">Ssi02_57560</name>
</gene>
<feature type="signal peptide" evidence="1">
    <location>
        <begin position="1"/>
        <end position="26"/>
    </location>
</feature>
<evidence type="ECO:0000313" key="2">
    <source>
        <dbReference type="EMBL" id="GII95525.1"/>
    </source>
</evidence>
<comment type="caution">
    <text evidence="2">The sequence shown here is derived from an EMBL/GenBank/DDBJ whole genome shotgun (WGS) entry which is preliminary data.</text>
</comment>
<proteinExistence type="predicted"/>
<keyword evidence="3" id="KW-1185">Reference proteome</keyword>